<organism evidence="4 5">
    <name type="scientific">Humitalea rosea</name>
    <dbReference type="NCBI Taxonomy" id="990373"/>
    <lineage>
        <taxon>Bacteria</taxon>
        <taxon>Pseudomonadati</taxon>
        <taxon>Pseudomonadota</taxon>
        <taxon>Alphaproteobacteria</taxon>
        <taxon>Acetobacterales</taxon>
        <taxon>Roseomonadaceae</taxon>
        <taxon>Humitalea</taxon>
    </lineage>
</organism>
<dbReference type="Pfam" id="PF01370">
    <property type="entry name" value="Epimerase"/>
    <property type="match status" value="1"/>
</dbReference>
<evidence type="ECO:0000256" key="2">
    <source>
        <dbReference type="ARBA" id="ARBA00007637"/>
    </source>
</evidence>
<dbReference type="Gene3D" id="3.90.25.10">
    <property type="entry name" value="UDP-galactose 4-epimerase, domain 1"/>
    <property type="match status" value="1"/>
</dbReference>
<name>A0A2W7IHA8_9PROT</name>
<accession>A0A2W7IHA8</accession>
<feature type="domain" description="NAD-dependent epimerase/dehydratase" evidence="3">
    <location>
        <begin position="3"/>
        <end position="222"/>
    </location>
</feature>
<dbReference type="RefSeq" id="WP_111400302.1">
    <property type="nucleotide sequence ID" value="NZ_QKYU01000035.1"/>
</dbReference>
<dbReference type="PANTHER" id="PTHR43000">
    <property type="entry name" value="DTDP-D-GLUCOSE 4,6-DEHYDRATASE-RELATED"/>
    <property type="match status" value="1"/>
</dbReference>
<sequence length="317" mass="34929">MRILITGGNGYVGHHLTELLYAGHTVCVVDLLRYGGWRFAEAVSKRLRLEAIDIRDAAAIGNLMADFKPEVVIHLAALHYIPECEALPALAVSTNVDGTLNLLISCPEGARFVFASSGAVYRPDDQPHCEQLSELSPNDIYGLTKLHGEHYVRQLARQRGLQAIIVRLFNVIGPGETNPHLLPEIVAQLKAGRTTIELGNLSSRRDYIGVRDAARGFQAVALGGQVSAGDTIVVNLGTSQTYSVLEVVEKLRRISGTDFGIRQTGDRVRRVDRPFLAADTRQIAAHFDWRPTSTIDDTLAELWVEPDLASDLLERYR</sequence>
<dbReference type="InterPro" id="IPR036291">
    <property type="entry name" value="NAD(P)-bd_dom_sf"/>
</dbReference>
<proteinExistence type="inferred from homology"/>
<protein>
    <submittedName>
        <fullName evidence="4">UDP-glucose 4-epimerase</fullName>
    </submittedName>
</protein>
<evidence type="ECO:0000313" key="5">
    <source>
        <dbReference type="Proteomes" id="UP000249688"/>
    </source>
</evidence>
<reference evidence="4 5" key="1">
    <citation type="submission" date="2018-06" db="EMBL/GenBank/DDBJ databases">
        <title>Genomic Encyclopedia of Archaeal and Bacterial Type Strains, Phase II (KMG-II): from individual species to whole genera.</title>
        <authorList>
            <person name="Goeker M."/>
        </authorList>
    </citation>
    <scope>NUCLEOTIDE SEQUENCE [LARGE SCALE GENOMIC DNA]</scope>
    <source>
        <strain evidence="4 5">DSM 24525</strain>
    </source>
</reference>
<evidence type="ECO:0000256" key="1">
    <source>
        <dbReference type="ARBA" id="ARBA00005125"/>
    </source>
</evidence>
<dbReference type="InterPro" id="IPR001509">
    <property type="entry name" value="Epimerase_deHydtase"/>
</dbReference>
<evidence type="ECO:0000313" key="4">
    <source>
        <dbReference type="EMBL" id="PZW38687.1"/>
    </source>
</evidence>
<dbReference type="Proteomes" id="UP000249688">
    <property type="component" value="Unassembled WGS sequence"/>
</dbReference>
<evidence type="ECO:0000259" key="3">
    <source>
        <dbReference type="Pfam" id="PF01370"/>
    </source>
</evidence>
<keyword evidence="5" id="KW-1185">Reference proteome</keyword>
<dbReference type="AlphaFoldDB" id="A0A2W7IHA8"/>
<dbReference type="EMBL" id="QKYU01000035">
    <property type="protein sequence ID" value="PZW38687.1"/>
    <property type="molecule type" value="Genomic_DNA"/>
</dbReference>
<comment type="pathway">
    <text evidence="1">Bacterial outer membrane biogenesis; LPS O-antigen biosynthesis.</text>
</comment>
<dbReference type="Gene3D" id="3.40.50.720">
    <property type="entry name" value="NAD(P)-binding Rossmann-like Domain"/>
    <property type="match status" value="1"/>
</dbReference>
<comment type="similarity">
    <text evidence="2">Belongs to the NAD(P)-dependent epimerase/dehydratase family.</text>
</comment>
<dbReference type="SUPFAM" id="SSF51735">
    <property type="entry name" value="NAD(P)-binding Rossmann-fold domains"/>
    <property type="match status" value="1"/>
</dbReference>
<dbReference type="OrthoDB" id="9795501at2"/>
<gene>
    <name evidence="4" type="ORF">C8P66_1357</name>
</gene>
<comment type="caution">
    <text evidence="4">The sequence shown here is derived from an EMBL/GenBank/DDBJ whole genome shotgun (WGS) entry which is preliminary data.</text>
</comment>